<sequence>MDPNTATILEAMEQAAMSGLCRDGQLEIGMQIARGLYPDMSEAELLAIAEAVYKRTLTSE</sequence>
<dbReference type="STRING" id="1111735.GCA_000428045_03232"/>
<name>A0A2N6D173_9GAMM</name>
<organism evidence="1 2">
    <name type="scientific">Sedimenticola selenatireducens</name>
    <dbReference type="NCBI Taxonomy" id="191960"/>
    <lineage>
        <taxon>Bacteria</taxon>
        <taxon>Pseudomonadati</taxon>
        <taxon>Pseudomonadota</taxon>
        <taxon>Gammaproteobacteria</taxon>
        <taxon>Chromatiales</taxon>
        <taxon>Sedimenticolaceae</taxon>
        <taxon>Sedimenticola</taxon>
    </lineage>
</organism>
<gene>
    <name evidence="1" type="ORF">C0630_00560</name>
</gene>
<accession>A0A2N6D173</accession>
<comment type="caution">
    <text evidence="1">The sequence shown here is derived from an EMBL/GenBank/DDBJ whole genome shotgun (WGS) entry which is preliminary data.</text>
</comment>
<protein>
    <submittedName>
        <fullName evidence="1">Uncharacterized protein</fullName>
    </submittedName>
</protein>
<dbReference type="RefSeq" id="WP_029132546.1">
    <property type="nucleotide sequence ID" value="NZ_PKUN01000001.1"/>
</dbReference>
<evidence type="ECO:0000313" key="2">
    <source>
        <dbReference type="Proteomes" id="UP000235015"/>
    </source>
</evidence>
<dbReference type="Proteomes" id="UP000235015">
    <property type="component" value="Unassembled WGS sequence"/>
</dbReference>
<proteinExistence type="predicted"/>
<dbReference type="AlphaFoldDB" id="A0A2N6D173"/>
<reference evidence="1 2" key="1">
    <citation type="submission" date="2017-11" db="EMBL/GenBank/DDBJ databases">
        <title>Genome-resolved metagenomics identifies genetic mobility, metabolic interactions, and unexpected diversity in perchlorate-reducing communities.</title>
        <authorList>
            <person name="Barnum T.P."/>
            <person name="Figueroa I.A."/>
            <person name="Carlstrom C.I."/>
            <person name="Lucas L.N."/>
            <person name="Engelbrektson A.L."/>
            <person name="Coates J.D."/>
        </authorList>
    </citation>
    <scope>NUCLEOTIDE SEQUENCE [LARGE SCALE GENOMIC DNA]</scope>
    <source>
        <strain evidence="1">BM301</strain>
    </source>
</reference>
<evidence type="ECO:0000313" key="1">
    <source>
        <dbReference type="EMBL" id="PLX63435.1"/>
    </source>
</evidence>
<dbReference type="EMBL" id="PKUN01000001">
    <property type="protein sequence ID" value="PLX63435.1"/>
    <property type="molecule type" value="Genomic_DNA"/>
</dbReference>